<proteinExistence type="inferred from homology"/>
<evidence type="ECO:0000259" key="6">
    <source>
        <dbReference type="PROSITE" id="PS51473"/>
    </source>
</evidence>
<comment type="subcellular location">
    <subcellularLocation>
        <location evidence="1">Secreted</location>
    </subcellularLocation>
</comment>
<name>A0A067GAG2_CITSI</name>
<keyword evidence="8" id="KW-1185">Reference proteome</keyword>
<accession>A0A067GAG2</accession>
<dbReference type="AlphaFoldDB" id="A0A067GAG2"/>
<protein>
    <recommendedName>
        <fullName evidence="6">Gnk2-homologous domain-containing protein</fullName>
    </recommendedName>
</protein>
<dbReference type="SMR" id="A0A067GAG2"/>
<dbReference type="Proteomes" id="UP000027120">
    <property type="component" value="Unassembled WGS sequence"/>
</dbReference>
<evidence type="ECO:0000256" key="2">
    <source>
        <dbReference type="ARBA" id="ARBA00022525"/>
    </source>
</evidence>
<dbReference type="InterPro" id="IPR050581">
    <property type="entry name" value="CRR_secretory_protein"/>
</dbReference>
<evidence type="ECO:0000256" key="3">
    <source>
        <dbReference type="ARBA" id="ARBA00022729"/>
    </source>
</evidence>
<dbReference type="PROSITE" id="PS51473">
    <property type="entry name" value="GNK2"/>
    <property type="match status" value="1"/>
</dbReference>
<dbReference type="PANTHER" id="PTHR32411:SF51">
    <property type="entry name" value="GNK2-HOMOLOGOUS DOMAIN-CONTAINING PROTEIN"/>
    <property type="match status" value="1"/>
</dbReference>
<dbReference type="GO" id="GO:0005576">
    <property type="term" value="C:extracellular region"/>
    <property type="evidence" value="ECO:0007669"/>
    <property type="project" value="UniProtKB-SubCell"/>
</dbReference>
<evidence type="ECO:0000256" key="5">
    <source>
        <dbReference type="ARBA" id="ARBA00038515"/>
    </source>
</evidence>
<evidence type="ECO:0000256" key="4">
    <source>
        <dbReference type="ARBA" id="ARBA00022737"/>
    </source>
</evidence>
<evidence type="ECO:0000313" key="8">
    <source>
        <dbReference type="Proteomes" id="UP000027120"/>
    </source>
</evidence>
<dbReference type="PANTHER" id="PTHR32411">
    <property type="entry name" value="CYSTEINE-RICH REPEAT SECRETORY PROTEIN 38-RELATED"/>
    <property type="match status" value="1"/>
</dbReference>
<evidence type="ECO:0000313" key="7">
    <source>
        <dbReference type="EMBL" id="KDO75605.1"/>
    </source>
</evidence>
<gene>
    <name evidence="7" type="ORF">CISIN_1g039135mg</name>
</gene>
<dbReference type="EMBL" id="KK784882">
    <property type="protein sequence ID" value="KDO75605.1"/>
    <property type="molecule type" value="Genomic_DNA"/>
</dbReference>
<comment type="similarity">
    <text evidence="5">Belongs to the cysteine-rich repeat secretory protein family.</text>
</comment>
<feature type="domain" description="Gnk2-homologous" evidence="6">
    <location>
        <begin position="1"/>
        <end position="96"/>
    </location>
</feature>
<keyword evidence="2" id="KW-0964">Secreted</keyword>
<reference evidence="7 8" key="1">
    <citation type="submission" date="2014-04" db="EMBL/GenBank/DDBJ databases">
        <authorList>
            <consortium name="International Citrus Genome Consortium"/>
            <person name="Gmitter F."/>
            <person name="Chen C."/>
            <person name="Farmerie W."/>
            <person name="Harkins T."/>
            <person name="Desany B."/>
            <person name="Mohiuddin M."/>
            <person name="Kodira C."/>
            <person name="Borodovsky M."/>
            <person name="Lomsadze A."/>
            <person name="Burns P."/>
            <person name="Jenkins J."/>
            <person name="Prochnik S."/>
            <person name="Shu S."/>
            <person name="Chapman J."/>
            <person name="Pitluck S."/>
            <person name="Schmutz J."/>
            <person name="Rokhsar D."/>
        </authorList>
    </citation>
    <scope>NUCLEOTIDE SEQUENCE</scope>
</reference>
<sequence length="96" mass="10515">SLQNGFYNTTEGKSSSRIYCLVQGRGDISAPASANCTKESINVAFEKSGKRYCMAQCNGDISRSVCGKCLNDQLMTFRTTVGSKREWEIYGSSCSM</sequence>
<keyword evidence="3" id="KW-0732">Signal</keyword>
<evidence type="ECO:0000256" key="1">
    <source>
        <dbReference type="ARBA" id="ARBA00004613"/>
    </source>
</evidence>
<keyword evidence="4" id="KW-0677">Repeat</keyword>
<dbReference type="InterPro" id="IPR038408">
    <property type="entry name" value="GNK2_sf"/>
</dbReference>
<feature type="non-terminal residue" evidence="7">
    <location>
        <position position="1"/>
    </location>
</feature>
<dbReference type="Gene3D" id="3.30.430.20">
    <property type="entry name" value="Gnk2 domain, C-X8-C-X2-C motif"/>
    <property type="match status" value="1"/>
</dbReference>
<organism evidence="7 8">
    <name type="scientific">Citrus sinensis</name>
    <name type="common">Sweet orange</name>
    <name type="synonym">Citrus aurantium var. sinensis</name>
    <dbReference type="NCBI Taxonomy" id="2711"/>
    <lineage>
        <taxon>Eukaryota</taxon>
        <taxon>Viridiplantae</taxon>
        <taxon>Streptophyta</taxon>
        <taxon>Embryophyta</taxon>
        <taxon>Tracheophyta</taxon>
        <taxon>Spermatophyta</taxon>
        <taxon>Magnoliopsida</taxon>
        <taxon>eudicotyledons</taxon>
        <taxon>Gunneridae</taxon>
        <taxon>Pentapetalae</taxon>
        <taxon>rosids</taxon>
        <taxon>malvids</taxon>
        <taxon>Sapindales</taxon>
        <taxon>Rutaceae</taxon>
        <taxon>Aurantioideae</taxon>
        <taxon>Citrus</taxon>
    </lineage>
</organism>
<dbReference type="InterPro" id="IPR002902">
    <property type="entry name" value="GNK2"/>
</dbReference>